<proteinExistence type="predicted"/>
<dbReference type="Proteomes" id="UP000501408">
    <property type="component" value="Chromosome 1"/>
</dbReference>
<keyword evidence="1" id="KW-0813">Transport</keyword>
<evidence type="ECO:0000259" key="4">
    <source>
        <dbReference type="PROSITE" id="PS50893"/>
    </source>
</evidence>
<dbReference type="CDD" id="cd03214">
    <property type="entry name" value="ABC_Iron-Siderophores_B12_Hemin"/>
    <property type="match status" value="1"/>
</dbReference>
<evidence type="ECO:0000313" key="6">
    <source>
        <dbReference type="Proteomes" id="UP000501408"/>
    </source>
</evidence>
<dbReference type="Gene3D" id="3.40.50.300">
    <property type="entry name" value="P-loop containing nucleotide triphosphate hydrolases"/>
    <property type="match status" value="1"/>
</dbReference>
<reference evidence="5 6" key="1">
    <citation type="submission" date="2020-03" db="EMBL/GenBank/DDBJ databases">
        <title>Genome mining reveals the biosynthetic pathways of PHA and ectoines of the halophilic strain Salinivibrio costicola M318 isolated from fermented shrimp paste.</title>
        <authorList>
            <person name="Doan T.V."/>
            <person name="Tran L.T."/>
            <person name="Trieu T.A."/>
            <person name="Nguyen Q.V."/>
            <person name="Quach T.N."/>
            <person name="Phi T.Q."/>
            <person name="Kumar S."/>
        </authorList>
    </citation>
    <scope>NUCLEOTIDE SEQUENCE [LARGE SCALE GENOMIC DNA]</scope>
    <source>
        <strain evidence="5 6">M318</strain>
    </source>
</reference>
<dbReference type="EMBL" id="CP050266">
    <property type="protein sequence ID" value="QIR06100.1"/>
    <property type="molecule type" value="Genomic_DNA"/>
</dbReference>
<dbReference type="InterPro" id="IPR050153">
    <property type="entry name" value="Metal_Ion_Import_ABC"/>
</dbReference>
<keyword evidence="2" id="KW-0547">Nucleotide-binding</keyword>
<dbReference type="PROSITE" id="PS00211">
    <property type="entry name" value="ABC_TRANSPORTER_1"/>
    <property type="match status" value="1"/>
</dbReference>
<dbReference type="PANTHER" id="PTHR42734:SF18">
    <property type="entry name" value="VITAMIN B12 IMPORT ATP-BINDING PROTEIN BTUD"/>
    <property type="match status" value="1"/>
</dbReference>
<dbReference type="PANTHER" id="PTHR42734">
    <property type="entry name" value="METAL TRANSPORT SYSTEM ATP-BINDING PROTEIN TM_0124-RELATED"/>
    <property type="match status" value="1"/>
</dbReference>
<keyword evidence="3 5" id="KW-0067">ATP-binding</keyword>
<dbReference type="Pfam" id="PF00005">
    <property type="entry name" value="ABC_tran"/>
    <property type="match status" value="1"/>
</dbReference>
<sequence>MLIAHQLGLSPRLLPLSIRFQPGQVTHLIGPNGSGKSTLLHLLSGLGTPEHGQVSIQDTAIAGLRRQDLAHLRGYLIQQQKPAFVMAVYEYLNLVIDSLQLGQVSARDAVVRRVCQSLSIDDKLHRRVDSLSGGEWQRVRLAGVLLQVDRQLNPQASVLLLDEPATGLDVAQQEAIYAEITHAAKQGLCVVMANHDLNRSLTHADNVVLLNQGRMVASGAPRDVLSDTRLSDVFATPLVQVSTAYGPVIVRVGEQADLNPPR</sequence>
<dbReference type="NCBIfam" id="NF002981">
    <property type="entry name" value="PRK03695.1"/>
    <property type="match status" value="1"/>
</dbReference>
<accession>A0ABX6K3H1</accession>
<keyword evidence="6" id="KW-1185">Reference proteome</keyword>
<dbReference type="InterPro" id="IPR003439">
    <property type="entry name" value="ABC_transporter-like_ATP-bd"/>
</dbReference>
<dbReference type="SUPFAM" id="SSF52540">
    <property type="entry name" value="P-loop containing nucleoside triphosphate hydrolases"/>
    <property type="match status" value="1"/>
</dbReference>
<evidence type="ECO:0000256" key="1">
    <source>
        <dbReference type="ARBA" id="ARBA00022448"/>
    </source>
</evidence>
<organism evidence="5 6">
    <name type="scientific">Salinivibrio costicola</name>
    <name type="common">Vibrio costicola</name>
    <dbReference type="NCBI Taxonomy" id="51367"/>
    <lineage>
        <taxon>Bacteria</taxon>
        <taxon>Pseudomonadati</taxon>
        <taxon>Pseudomonadota</taxon>
        <taxon>Gammaproteobacteria</taxon>
        <taxon>Vibrionales</taxon>
        <taxon>Vibrionaceae</taxon>
        <taxon>Salinivibrio</taxon>
    </lineage>
</organism>
<dbReference type="InterPro" id="IPR003593">
    <property type="entry name" value="AAA+_ATPase"/>
</dbReference>
<feature type="domain" description="ABC transporter" evidence="4">
    <location>
        <begin position="3"/>
        <end position="237"/>
    </location>
</feature>
<dbReference type="PROSITE" id="PS50893">
    <property type="entry name" value="ABC_TRANSPORTER_2"/>
    <property type="match status" value="1"/>
</dbReference>
<dbReference type="SMART" id="SM00382">
    <property type="entry name" value="AAA"/>
    <property type="match status" value="1"/>
</dbReference>
<evidence type="ECO:0000313" key="5">
    <source>
        <dbReference type="EMBL" id="QIR06100.1"/>
    </source>
</evidence>
<dbReference type="RefSeq" id="WP_167314374.1">
    <property type="nucleotide sequence ID" value="NZ_CP050266.1"/>
</dbReference>
<protein>
    <submittedName>
        <fullName evidence="5">Vitamin B12 ABC transporter ATP-binding protein BtuD</fullName>
    </submittedName>
</protein>
<evidence type="ECO:0000256" key="3">
    <source>
        <dbReference type="ARBA" id="ARBA00022840"/>
    </source>
</evidence>
<dbReference type="InterPro" id="IPR027417">
    <property type="entry name" value="P-loop_NTPase"/>
</dbReference>
<gene>
    <name evidence="5" type="primary">btuD</name>
    <name evidence="5" type="ORF">HBA18_06785</name>
</gene>
<evidence type="ECO:0000256" key="2">
    <source>
        <dbReference type="ARBA" id="ARBA00022741"/>
    </source>
</evidence>
<name>A0ABX6K3H1_SALCS</name>
<dbReference type="InterPro" id="IPR017871">
    <property type="entry name" value="ABC_transporter-like_CS"/>
</dbReference>
<dbReference type="GO" id="GO:0005524">
    <property type="term" value="F:ATP binding"/>
    <property type="evidence" value="ECO:0007669"/>
    <property type="project" value="UniProtKB-KW"/>
</dbReference>